<keyword evidence="10" id="KW-0472">Membrane</keyword>
<dbReference type="Gene3D" id="1.10.3810.10">
    <property type="entry name" value="Biosynthetic peptidoglycan transglycosylase-like"/>
    <property type="match status" value="1"/>
</dbReference>
<evidence type="ECO:0000256" key="7">
    <source>
        <dbReference type="ARBA" id="ARBA00034000"/>
    </source>
</evidence>
<dbReference type="InterPro" id="IPR001264">
    <property type="entry name" value="Glyco_trans_51"/>
</dbReference>
<evidence type="ECO:0000256" key="1">
    <source>
        <dbReference type="ARBA" id="ARBA00022645"/>
    </source>
</evidence>
<feature type="region of interest" description="Disordered" evidence="9">
    <location>
        <begin position="613"/>
        <end position="633"/>
    </location>
</feature>
<evidence type="ECO:0000256" key="2">
    <source>
        <dbReference type="ARBA" id="ARBA00022670"/>
    </source>
</evidence>
<evidence type="ECO:0000256" key="6">
    <source>
        <dbReference type="ARBA" id="ARBA00023268"/>
    </source>
</evidence>
<dbReference type="SUPFAM" id="SSF53955">
    <property type="entry name" value="Lysozyme-like"/>
    <property type="match status" value="1"/>
</dbReference>
<keyword evidence="6" id="KW-0511">Multifunctional enzyme</keyword>
<feature type="domain" description="Penicillin-binding protein transpeptidase" evidence="11">
    <location>
        <begin position="378"/>
        <end position="653"/>
    </location>
</feature>
<dbReference type="Pfam" id="PF00912">
    <property type="entry name" value="Transgly"/>
    <property type="match status" value="1"/>
</dbReference>
<dbReference type="EMBL" id="BAABHS010000019">
    <property type="protein sequence ID" value="GAA4978075.1"/>
    <property type="molecule type" value="Genomic_DNA"/>
</dbReference>
<keyword evidence="10" id="KW-1133">Transmembrane helix</keyword>
<keyword evidence="4" id="KW-0808">Transferase</keyword>
<evidence type="ECO:0000256" key="4">
    <source>
        <dbReference type="ARBA" id="ARBA00022679"/>
    </source>
</evidence>
<comment type="catalytic activity">
    <reaction evidence="8">
        <text>[GlcNAc-(1-&gt;4)-Mur2Ac(oyl-L-Ala-gamma-D-Glu-L-Lys-D-Ala-D-Ala)](n)-di-trans,octa-cis-undecaprenyl diphosphate + beta-D-GlcNAc-(1-&gt;4)-Mur2Ac(oyl-L-Ala-gamma-D-Glu-L-Lys-D-Ala-D-Ala)-di-trans,octa-cis-undecaprenyl diphosphate = [GlcNAc-(1-&gt;4)-Mur2Ac(oyl-L-Ala-gamma-D-Glu-L-Lys-D-Ala-D-Ala)](n+1)-di-trans,octa-cis-undecaprenyl diphosphate + di-trans,octa-cis-undecaprenyl diphosphate + H(+)</text>
        <dbReference type="Rhea" id="RHEA:23708"/>
        <dbReference type="Rhea" id="RHEA-COMP:9602"/>
        <dbReference type="Rhea" id="RHEA-COMP:9603"/>
        <dbReference type="ChEBI" id="CHEBI:15378"/>
        <dbReference type="ChEBI" id="CHEBI:58405"/>
        <dbReference type="ChEBI" id="CHEBI:60033"/>
        <dbReference type="ChEBI" id="CHEBI:78435"/>
        <dbReference type="EC" id="2.4.99.28"/>
    </reaction>
</comment>
<evidence type="ECO:0000256" key="8">
    <source>
        <dbReference type="ARBA" id="ARBA00049902"/>
    </source>
</evidence>
<feature type="domain" description="Glycosyl transferase family 51" evidence="12">
    <location>
        <begin position="90"/>
        <end position="275"/>
    </location>
</feature>
<evidence type="ECO:0000256" key="10">
    <source>
        <dbReference type="SAM" id="Phobius"/>
    </source>
</evidence>
<dbReference type="Gene3D" id="3.40.710.10">
    <property type="entry name" value="DD-peptidase/beta-lactamase superfamily"/>
    <property type="match status" value="1"/>
</dbReference>
<dbReference type="InterPro" id="IPR023346">
    <property type="entry name" value="Lysozyme-like_dom_sf"/>
</dbReference>
<dbReference type="Pfam" id="PF00905">
    <property type="entry name" value="Transpeptidase"/>
    <property type="match status" value="1"/>
</dbReference>
<feature type="compositionally biased region" description="Polar residues" evidence="9">
    <location>
        <begin position="765"/>
        <end position="774"/>
    </location>
</feature>
<keyword evidence="1" id="KW-0121">Carboxypeptidase</keyword>
<evidence type="ECO:0000259" key="11">
    <source>
        <dbReference type="Pfam" id="PF00905"/>
    </source>
</evidence>
<dbReference type="InterPro" id="IPR001460">
    <property type="entry name" value="PCN-bd_Tpept"/>
</dbReference>
<feature type="transmembrane region" description="Helical" evidence="10">
    <location>
        <begin position="31"/>
        <end position="53"/>
    </location>
</feature>
<keyword evidence="3" id="KW-0328">Glycosyltransferase</keyword>
<feature type="compositionally biased region" description="Basic and acidic residues" evidence="9">
    <location>
        <begin position="726"/>
        <end position="748"/>
    </location>
</feature>
<name>A0ABP9HT96_9ACTN</name>
<comment type="catalytic activity">
    <reaction evidence="7">
        <text>Preferential cleavage: (Ac)2-L-Lys-D-Ala-|-D-Ala. Also transpeptidation of peptidyl-alanyl moieties that are N-acyl substituents of D-alanine.</text>
        <dbReference type="EC" id="3.4.16.4"/>
    </reaction>
</comment>
<dbReference type="InterPro" id="IPR050396">
    <property type="entry name" value="Glycosyltr_51/Transpeptidase"/>
</dbReference>
<evidence type="ECO:0000313" key="13">
    <source>
        <dbReference type="EMBL" id="GAA4978075.1"/>
    </source>
</evidence>
<dbReference type="InterPro" id="IPR012338">
    <property type="entry name" value="Beta-lactam/transpept-like"/>
</dbReference>
<dbReference type="RefSeq" id="WP_345678138.1">
    <property type="nucleotide sequence ID" value="NZ_BAABHS010000019.1"/>
</dbReference>
<dbReference type="PANTHER" id="PTHR32282:SF33">
    <property type="entry name" value="PEPTIDOGLYCAN GLYCOSYLTRANSFERASE"/>
    <property type="match status" value="1"/>
</dbReference>
<keyword evidence="14" id="KW-1185">Reference proteome</keyword>
<feature type="compositionally biased region" description="Low complexity" evidence="9">
    <location>
        <begin position="749"/>
        <end position="758"/>
    </location>
</feature>
<evidence type="ECO:0000313" key="14">
    <source>
        <dbReference type="Proteomes" id="UP001500466"/>
    </source>
</evidence>
<gene>
    <name evidence="13" type="ORF">GCM10023205_52410</name>
</gene>
<evidence type="ECO:0000256" key="3">
    <source>
        <dbReference type="ARBA" id="ARBA00022676"/>
    </source>
</evidence>
<evidence type="ECO:0000256" key="5">
    <source>
        <dbReference type="ARBA" id="ARBA00022801"/>
    </source>
</evidence>
<evidence type="ECO:0000259" key="12">
    <source>
        <dbReference type="Pfam" id="PF00912"/>
    </source>
</evidence>
<keyword evidence="5" id="KW-0378">Hydrolase</keyword>
<accession>A0ABP9HT96</accession>
<keyword evidence="2" id="KW-0645">Protease</keyword>
<sequence length="774" mass="82084">MAPTPSGKSRPGTSGRGPLRPPSFIGFTGRIAAFVGAAVLAGALLAGVALPIVGGLGLAAKAGAENFDDFPNELEAPFLAQPSYIYDSSGNTLATVYDRYRIIVNYDQIADVMKKAIVAIEDSRFYEHGPIDLKGTLRALVKNQSGGETQGGSSLTQQYVKNIFVELAGDDPAKVADATKQELSRKIKELKYAIGMEQRFSKNEILTRYLNIIPFGQRAFGIEAAAYRYYGKHAKDLTLPEAALLAGIVNAPTKYDPIRNPQAAKDRRNTVLQRMVEVGSATQQDVDAAKATELNLKVQPLTNGCIAANNTNGSSFFCDYVKNVVRNDPAFGKTKDERDALWRAGGLRIKTTLDPKMQEAAYSAATKGVLQKESVADAVVMVEPGTGQIKAMAQSRPYGFEDTANETTINYSVGSSMGGSALGFQPGSTFKPITAAAALEAGIKPDFKDTTTSSVVKLSDQSFKTCTGSVKPAEWDGKQGLKNESESEFGTFDMQSAMKLSVNTYFVKLEQQVGICPVSTMAQSMGVTRGDGKPLQEIPSLTLGSETVTPLAMANAYATFAARGKYCSPVAITEVSRLDGTKITPPSANCHQLIKPENADIINQLLAGVTESGTGKQAGLSDRDNAGKTGTTDEKTNAWFVGYTPQLSTAVWVGNPLKPTTMEPDGGIMIGGKRVYQVFGGSIPAPIWKNAMTGALAGAQKISFTAPPDGAIPPQVDQHAATPDPGKPDQNKPGDNKPGKPGKPDKPTEPTTPTFPGFPQLPGNPRTQDTTTGG</sequence>
<keyword evidence="10" id="KW-0812">Transmembrane</keyword>
<feature type="region of interest" description="Disordered" evidence="9">
    <location>
        <begin position="705"/>
        <end position="774"/>
    </location>
</feature>
<protein>
    <submittedName>
        <fullName evidence="13">Transglycosylase domain-containing protein</fullName>
    </submittedName>
</protein>
<feature type="compositionally biased region" description="Basic and acidic residues" evidence="9">
    <location>
        <begin position="621"/>
        <end position="633"/>
    </location>
</feature>
<evidence type="ECO:0000256" key="9">
    <source>
        <dbReference type="SAM" id="MobiDB-lite"/>
    </source>
</evidence>
<proteinExistence type="predicted"/>
<dbReference type="Proteomes" id="UP001500466">
    <property type="component" value="Unassembled WGS sequence"/>
</dbReference>
<comment type="caution">
    <text evidence="13">The sequence shown here is derived from an EMBL/GenBank/DDBJ whole genome shotgun (WGS) entry which is preliminary data.</text>
</comment>
<dbReference type="InterPro" id="IPR036950">
    <property type="entry name" value="PBP_transglycosylase"/>
</dbReference>
<reference evidence="14" key="1">
    <citation type="journal article" date="2019" name="Int. J. Syst. Evol. Microbiol.">
        <title>The Global Catalogue of Microorganisms (GCM) 10K type strain sequencing project: providing services to taxonomists for standard genome sequencing and annotation.</title>
        <authorList>
            <consortium name="The Broad Institute Genomics Platform"/>
            <consortium name="The Broad Institute Genome Sequencing Center for Infectious Disease"/>
            <person name="Wu L."/>
            <person name="Ma J."/>
        </authorList>
    </citation>
    <scope>NUCLEOTIDE SEQUENCE [LARGE SCALE GENOMIC DNA]</scope>
    <source>
        <strain evidence="14">JCM 17986</strain>
    </source>
</reference>
<organism evidence="13 14">
    <name type="scientific">Yinghuangia aomiensis</name>
    <dbReference type="NCBI Taxonomy" id="676205"/>
    <lineage>
        <taxon>Bacteria</taxon>
        <taxon>Bacillati</taxon>
        <taxon>Actinomycetota</taxon>
        <taxon>Actinomycetes</taxon>
        <taxon>Kitasatosporales</taxon>
        <taxon>Streptomycetaceae</taxon>
        <taxon>Yinghuangia</taxon>
    </lineage>
</organism>
<dbReference type="SUPFAM" id="SSF56601">
    <property type="entry name" value="beta-lactamase/transpeptidase-like"/>
    <property type="match status" value="1"/>
</dbReference>
<dbReference type="PANTHER" id="PTHR32282">
    <property type="entry name" value="BINDING PROTEIN TRANSPEPTIDASE, PUTATIVE-RELATED"/>
    <property type="match status" value="1"/>
</dbReference>